<dbReference type="InterPro" id="IPR016563">
    <property type="entry name" value="Npl4"/>
</dbReference>
<dbReference type="GO" id="GO:0072665">
    <property type="term" value="P:protein localization to vacuole"/>
    <property type="evidence" value="ECO:0007669"/>
    <property type="project" value="EnsemblFungi"/>
</dbReference>
<dbReference type="GO" id="GO:0000837">
    <property type="term" value="C:Doa10p ubiquitin ligase complex"/>
    <property type="evidence" value="ECO:0007669"/>
    <property type="project" value="EnsemblFungi"/>
</dbReference>
<evidence type="ECO:0000313" key="10">
    <source>
        <dbReference type="EMBL" id="KXN66955.1"/>
    </source>
</evidence>
<dbReference type="GO" id="GO:0030970">
    <property type="term" value="P:retrograde protein transport, ER to cytosol"/>
    <property type="evidence" value="ECO:0007669"/>
    <property type="project" value="EnsemblFungi"/>
</dbReference>
<keyword evidence="7" id="KW-0862">Zinc</keyword>
<dbReference type="GO" id="GO:0072671">
    <property type="term" value="P:mitochondria-associated ubiquitin-dependent protein catabolic process"/>
    <property type="evidence" value="ECO:0007669"/>
    <property type="project" value="EnsemblFungi"/>
</dbReference>
<dbReference type="AlphaFoldDB" id="A0A137NVU4"/>
<dbReference type="Pfam" id="PF05020">
    <property type="entry name" value="zf-NPL4"/>
    <property type="match status" value="1"/>
</dbReference>
<dbReference type="Gene3D" id="3.40.140.10">
    <property type="entry name" value="Cytidine Deaminase, domain 2"/>
    <property type="match status" value="1"/>
</dbReference>
<dbReference type="GO" id="GO:0043130">
    <property type="term" value="F:ubiquitin binding"/>
    <property type="evidence" value="ECO:0007669"/>
    <property type="project" value="TreeGrafter"/>
</dbReference>
<dbReference type="GO" id="GO:0030894">
    <property type="term" value="C:replisome"/>
    <property type="evidence" value="ECO:0007669"/>
    <property type="project" value="EnsemblFungi"/>
</dbReference>
<dbReference type="InterPro" id="IPR007716">
    <property type="entry name" value="NPL4_Zn-bd_put"/>
</dbReference>
<evidence type="ECO:0000256" key="6">
    <source>
        <dbReference type="ARBA" id="ARBA00022771"/>
    </source>
</evidence>
<dbReference type="OMA" id="TKDRYVP"/>
<dbReference type="InterPro" id="IPR007717">
    <property type="entry name" value="NPL4_C"/>
</dbReference>
<dbReference type="GO" id="GO:0099638">
    <property type="term" value="P:endosome to plasma membrane protein transport"/>
    <property type="evidence" value="ECO:0007669"/>
    <property type="project" value="EnsemblFungi"/>
</dbReference>
<reference evidence="10 11" key="1">
    <citation type="journal article" date="2015" name="Genome Biol. Evol.">
        <title>Phylogenomic analyses indicate that early fungi evolved digesting cell walls of algal ancestors of land plants.</title>
        <authorList>
            <person name="Chang Y."/>
            <person name="Wang S."/>
            <person name="Sekimoto S."/>
            <person name="Aerts A.L."/>
            <person name="Choi C."/>
            <person name="Clum A."/>
            <person name="LaButti K.M."/>
            <person name="Lindquist E.A."/>
            <person name="Yee Ngan C."/>
            <person name="Ohm R.A."/>
            <person name="Salamov A.A."/>
            <person name="Grigoriev I.V."/>
            <person name="Spatafora J.W."/>
            <person name="Berbee M.L."/>
        </authorList>
    </citation>
    <scope>NUCLEOTIDE SEQUENCE [LARGE SCALE GENOMIC DNA]</scope>
    <source>
        <strain evidence="10 11">NRRL 28638</strain>
    </source>
</reference>
<dbReference type="Proteomes" id="UP000070444">
    <property type="component" value="Unassembled WGS sequence"/>
</dbReference>
<protein>
    <recommendedName>
        <fullName evidence="4">Nuclear protein localization protein 4</fullName>
    </recommendedName>
</protein>
<evidence type="ECO:0000256" key="8">
    <source>
        <dbReference type="ARBA" id="ARBA00024703"/>
    </source>
</evidence>
<dbReference type="InterPro" id="IPR037518">
    <property type="entry name" value="MPN"/>
</dbReference>
<evidence type="ECO:0000256" key="5">
    <source>
        <dbReference type="ARBA" id="ARBA00022723"/>
    </source>
</evidence>
<evidence type="ECO:0000256" key="1">
    <source>
        <dbReference type="ARBA" id="ARBA00004335"/>
    </source>
</evidence>
<dbReference type="Pfam" id="PF05021">
    <property type="entry name" value="NPL4"/>
    <property type="match status" value="1"/>
</dbReference>
<dbReference type="Gene3D" id="3.10.20.90">
    <property type="entry name" value="Phosphatidylinositol 3-kinase Catalytic Subunit, Chain A, domain 1"/>
    <property type="match status" value="1"/>
</dbReference>
<dbReference type="GO" id="GO:0036435">
    <property type="term" value="F:K48-linked polyubiquitin modification-dependent protein binding"/>
    <property type="evidence" value="ECO:0007669"/>
    <property type="project" value="EnsemblFungi"/>
</dbReference>
<evidence type="ECO:0000259" key="9">
    <source>
        <dbReference type="PROSITE" id="PS50249"/>
    </source>
</evidence>
<dbReference type="GO" id="GO:0008270">
    <property type="term" value="F:zinc ion binding"/>
    <property type="evidence" value="ECO:0007669"/>
    <property type="project" value="UniProtKB-KW"/>
</dbReference>
<evidence type="ECO:0000256" key="7">
    <source>
        <dbReference type="ARBA" id="ARBA00022833"/>
    </source>
</evidence>
<dbReference type="GO" id="GO:0048471">
    <property type="term" value="C:perinuclear region of cytoplasm"/>
    <property type="evidence" value="ECO:0007669"/>
    <property type="project" value="UniProtKB-SubCell"/>
</dbReference>
<dbReference type="GO" id="GO:1900182">
    <property type="term" value="P:positive regulation of protein localization to nucleus"/>
    <property type="evidence" value="ECO:0007669"/>
    <property type="project" value="EnsemblFungi"/>
</dbReference>
<dbReference type="GO" id="GO:0031625">
    <property type="term" value="F:ubiquitin protein ligase binding"/>
    <property type="evidence" value="ECO:0007669"/>
    <property type="project" value="TreeGrafter"/>
</dbReference>
<feature type="domain" description="MPN" evidence="9">
    <location>
        <begin position="235"/>
        <end position="373"/>
    </location>
</feature>
<accession>A0A137NVU4</accession>
<dbReference type="PIRSF" id="PIRSF010052">
    <property type="entry name" value="Polyub_prc_Npl4"/>
    <property type="match status" value="1"/>
</dbReference>
<dbReference type="CDD" id="cd08061">
    <property type="entry name" value="MPN_NPL4"/>
    <property type="match status" value="1"/>
</dbReference>
<sequence>MIIRFRSQQGAHRLEANENDSFQSVIEKLMIELNLLPGGLAVFRDPQYKQPIEFDPQLTLSQIGLKNGDMFFASIDQSSAIPTQQASTSEAKQDSGKASIYKVEQDEIDNILERTDGLIKRDRDPNFCTHAIKGMCDYCMPLEPYDPKYLEDKGIKHLSFQSYLRQAIPKQNYEKFLKDTSQSDGQVYPPLEEEDYRVKQNCKGGHPPWPASICSKCQPGAITLQRQKFRMVDHIEFSTPKVIETFLEGWRSTGLQRIGVLYGRYESYPEVPLGVKAIVECIYEPPQTGYTDELEIAEQDPDQTQLDEVAKYLGLQVVGVIYTDLFDDGTGTGKVLCKRHLDSYFMSSQEIYFSAKLQNMFKNRCRWSSTKHFGSKFVTCVISGNLSGDIEVEAYQVSNQAMAMIEADIVQPSVQPSSMLVRKSDSTHWVPEIFYKYQNEYKVIVKKNAAPAFPVEYLLVNVTHGFPQSPNPIFTSPIHFIPNNRVNERPSVASVHTYFQQGGNIKDFHLLMFLVLSGLLGNDEITKLLNIVKSPLPSDDPGLSREIYRLEHSDAWKTLITLADEAYKMENTGTSQSASNQSEPWTCPHCTFTNTKASKDACEVCGLPPN</sequence>
<dbReference type="SMART" id="SM00547">
    <property type="entry name" value="ZnF_RBZ"/>
    <property type="match status" value="1"/>
</dbReference>
<dbReference type="GO" id="GO:0006274">
    <property type="term" value="P:DNA replication termination"/>
    <property type="evidence" value="ECO:0007669"/>
    <property type="project" value="EnsemblFungi"/>
</dbReference>
<comment type="function">
    <text evidence="8">Involved in the import of nuclear-targeted proteins into the nucleus and the export of poly(A) RNA out of the nucleus. Has a role in the endoplasmic reticulum-associated degradation (ERAD) pathway.</text>
</comment>
<dbReference type="InterPro" id="IPR001876">
    <property type="entry name" value="Znf_RanBP2"/>
</dbReference>
<dbReference type="OrthoDB" id="10251089at2759"/>
<dbReference type="GO" id="GO:0031965">
    <property type="term" value="C:nuclear membrane"/>
    <property type="evidence" value="ECO:0007669"/>
    <property type="project" value="UniProtKB-SubCell"/>
</dbReference>
<comment type="subcellular location">
    <subcellularLocation>
        <location evidence="2">Cytoplasm</location>
        <location evidence="2">Perinuclear region</location>
    </subcellularLocation>
    <subcellularLocation>
        <location evidence="1">Nucleus membrane</location>
        <topology evidence="1">Peripheral membrane protein</topology>
        <orientation evidence="1">Cytoplasmic side</orientation>
    </subcellularLocation>
</comment>
<dbReference type="PANTHER" id="PTHR12710:SF0">
    <property type="entry name" value="NUCLEAR PROTEIN LOCALIZATION PROTEIN 4 HOMOLOG"/>
    <property type="match status" value="1"/>
</dbReference>
<dbReference type="Pfam" id="PF11543">
    <property type="entry name" value="UN_NPL4"/>
    <property type="match status" value="1"/>
</dbReference>
<comment type="similarity">
    <text evidence="3">Belongs to the NPL4 family.</text>
</comment>
<dbReference type="STRING" id="796925.A0A137NVU4"/>
<dbReference type="GO" id="GO:0034098">
    <property type="term" value="C:VCP-NPL4-UFD1 AAA ATPase complex"/>
    <property type="evidence" value="ECO:0007669"/>
    <property type="project" value="EnsemblFungi"/>
</dbReference>
<dbReference type="GO" id="GO:0070651">
    <property type="term" value="P:nonfunctional rRNA decay"/>
    <property type="evidence" value="ECO:0007669"/>
    <property type="project" value="EnsemblFungi"/>
</dbReference>
<dbReference type="PROSITE" id="PS50249">
    <property type="entry name" value="MPN"/>
    <property type="match status" value="1"/>
</dbReference>
<dbReference type="InterPro" id="IPR024682">
    <property type="entry name" value="Npl4_Ub-like_dom"/>
</dbReference>
<organism evidence="10 11">
    <name type="scientific">Conidiobolus coronatus (strain ATCC 28846 / CBS 209.66 / NRRL 28638)</name>
    <name type="common">Delacroixia coronata</name>
    <dbReference type="NCBI Taxonomy" id="796925"/>
    <lineage>
        <taxon>Eukaryota</taxon>
        <taxon>Fungi</taxon>
        <taxon>Fungi incertae sedis</taxon>
        <taxon>Zoopagomycota</taxon>
        <taxon>Entomophthoromycotina</taxon>
        <taxon>Entomophthoromycetes</taxon>
        <taxon>Entomophthorales</taxon>
        <taxon>Ancylistaceae</taxon>
        <taxon>Conidiobolus</taxon>
    </lineage>
</organism>
<name>A0A137NVU4_CONC2</name>
<dbReference type="GO" id="GO:0071629">
    <property type="term" value="P:cytoplasm protein quality control by the ubiquitin-proteasome system"/>
    <property type="evidence" value="ECO:0007669"/>
    <property type="project" value="EnsemblFungi"/>
</dbReference>
<proteinExistence type="inferred from homology"/>
<keyword evidence="5" id="KW-0479">Metal-binding</keyword>
<evidence type="ECO:0000256" key="4">
    <source>
        <dbReference type="ARBA" id="ARBA00019709"/>
    </source>
</evidence>
<dbReference type="GO" id="GO:0000839">
    <property type="term" value="C:Hrd1p ubiquitin ligase ERAD-L complex"/>
    <property type="evidence" value="ECO:0007669"/>
    <property type="project" value="EnsemblFungi"/>
</dbReference>
<evidence type="ECO:0000256" key="3">
    <source>
        <dbReference type="ARBA" id="ARBA00011025"/>
    </source>
</evidence>
<dbReference type="EMBL" id="KQ964674">
    <property type="protein sequence ID" value="KXN66955.1"/>
    <property type="molecule type" value="Genomic_DNA"/>
</dbReference>
<keyword evidence="11" id="KW-1185">Reference proteome</keyword>
<keyword evidence="6" id="KW-0863">Zinc-finger</keyword>
<dbReference type="GO" id="GO:0051228">
    <property type="term" value="P:mitotic spindle disassembly"/>
    <property type="evidence" value="ECO:0007669"/>
    <property type="project" value="EnsemblFungi"/>
</dbReference>
<dbReference type="GO" id="GO:0036266">
    <property type="term" value="C:Cdc48p-Npl4p-Vms1p AAA ATPase complex"/>
    <property type="evidence" value="ECO:0007669"/>
    <property type="project" value="EnsemblFungi"/>
</dbReference>
<dbReference type="GO" id="GO:1990116">
    <property type="term" value="P:ribosome-associated ubiquitin-dependent protein catabolic process"/>
    <property type="evidence" value="ECO:0007669"/>
    <property type="project" value="EnsemblFungi"/>
</dbReference>
<dbReference type="PANTHER" id="PTHR12710">
    <property type="entry name" value="NUCLEAR PROTEIN LOCALIZATION 4"/>
    <property type="match status" value="1"/>
</dbReference>
<evidence type="ECO:0000313" key="11">
    <source>
        <dbReference type="Proteomes" id="UP000070444"/>
    </source>
</evidence>
<evidence type="ECO:0000256" key="2">
    <source>
        <dbReference type="ARBA" id="ARBA00004556"/>
    </source>
</evidence>
<dbReference type="GO" id="GO:1990112">
    <property type="term" value="C:RQC complex"/>
    <property type="evidence" value="ECO:0007669"/>
    <property type="project" value="EnsemblFungi"/>
</dbReference>
<gene>
    <name evidence="10" type="ORF">CONCODRAFT_52800</name>
</gene>